<dbReference type="EMBL" id="KN824873">
    <property type="protein sequence ID" value="KIK99003.1"/>
    <property type="molecule type" value="Genomic_DNA"/>
</dbReference>
<feature type="compositionally biased region" description="Basic and acidic residues" evidence="1">
    <location>
        <begin position="66"/>
        <end position="75"/>
    </location>
</feature>
<protein>
    <submittedName>
        <fullName evidence="2">Uncharacterized protein</fullName>
    </submittedName>
</protein>
<evidence type="ECO:0000313" key="2">
    <source>
        <dbReference type="EMBL" id="KIK99003.1"/>
    </source>
</evidence>
<accession>A0A0D0DVP3</accession>
<dbReference type="Proteomes" id="UP000054538">
    <property type="component" value="Unassembled WGS sequence"/>
</dbReference>
<dbReference type="InParanoid" id="A0A0D0DVP3"/>
<evidence type="ECO:0000313" key="3">
    <source>
        <dbReference type="Proteomes" id="UP000054538"/>
    </source>
</evidence>
<dbReference type="OrthoDB" id="2687798at2759"/>
<feature type="compositionally biased region" description="Polar residues" evidence="1">
    <location>
        <begin position="12"/>
        <end position="23"/>
    </location>
</feature>
<gene>
    <name evidence="2" type="ORF">PAXRUDRAFT_133039</name>
</gene>
<feature type="region of interest" description="Disordered" evidence="1">
    <location>
        <begin position="1"/>
        <end position="127"/>
    </location>
</feature>
<organism evidence="2 3">
    <name type="scientific">Paxillus rubicundulus Ve08.2h10</name>
    <dbReference type="NCBI Taxonomy" id="930991"/>
    <lineage>
        <taxon>Eukaryota</taxon>
        <taxon>Fungi</taxon>
        <taxon>Dikarya</taxon>
        <taxon>Basidiomycota</taxon>
        <taxon>Agaricomycotina</taxon>
        <taxon>Agaricomycetes</taxon>
        <taxon>Agaricomycetidae</taxon>
        <taxon>Boletales</taxon>
        <taxon>Paxilineae</taxon>
        <taxon>Paxillaceae</taxon>
        <taxon>Paxillus</taxon>
    </lineage>
</organism>
<reference evidence="3" key="2">
    <citation type="submission" date="2015-01" db="EMBL/GenBank/DDBJ databases">
        <title>Evolutionary Origins and Diversification of the Mycorrhizal Mutualists.</title>
        <authorList>
            <consortium name="DOE Joint Genome Institute"/>
            <consortium name="Mycorrhizal Genomics Consortium"/>
            <person name="Kohler A."/>
            <person name="Kuo A."/>
            <person name="Nagy L.G."/>
            <person name="Floudas D."/>
            <person name="Copeland A."/>
            <person name="Barry K.W."/>
            <person name="Cichocki N."/>
            <person name="Veneault-Fourrey C."/>
            <person name="LaButti K."/>
            <person name="Lindquist E.A."/>
            <person name="Lipzen A."/>
            <person name="Lundell T."/>
            <person name="Morin E."/>
            <person name="Murat C."/>
            <person name="Riley R."/>
            <person name="Ohm R."/>
            <person name="Sun H."/>
            <person name="Tunlid A."/>
            <person name="Henrissat B."/>
            <person name="Grigoriev I.V."/>
            <person name="Hibbett D.S."/>
            <person name="Martin F."/>
        </authorList>
    </citation>
    <scope>NUCLEOTIDE SEQUENCE [LARGE SCALE GENOMIC DNA]</scope>
    <source>
        <strain evidence="3">Ve08.2h10</strain>
    </source>
</reference>
<name>A0A0D0DVP3_9AGAM</name>
<proteinExistence type="predicted"/>
<dbReference type="HOGENOM" id="CLU_1826581_0_0_1"/>
<feature type="compositionally biased region" description="Basic and acidic residues" evidence="1">
    <location>
        <begin position="86"/>
        <end position="104"/>
    </location>
</feature>
<evidence type="ECO:0000256" key="1">
    <source>
        <dbReference type="SAM" id="MobiDB-lite"/>
    </source>
</evidence>
<keyword evidence="3" id="KW-1185">Reference proteome</keyword>
<reference evidence="2 3" key="1">
    <citation type="submission" date="2014-04" db="EMBL/GenBank/DDBJ databases">
        <authorList>
            <consortium name="DOE Joint Genome Institute"/>
            <person name="Kuo A."/>
            <person name="Kohler A."/>
            <person name="Jargeat P."/>
            <person name="Nagy L.G."/>
            <person name="Floudas D."/>
            <person name="Copeland A."/>
            <person name="Barry K.W."/>
            <person name="Cichocki N."/>
            <person name="Veneault-Fourrey C."/>
            <person name="LaButti K."/>
            <person name="Lindquist E.A."/>
            <person name="Lipzen A."/>
            <person name="Lundell T."/>
            <person name="Morin E."/>
            <person name="Murat C."/>
            <person name="Sun H."/>
            <person name="Tunlid A."/>
            <person name="Henrissat B."/>
            <person name="Grigoriev I.V."/>
            <person name="Hibbett D.S."/>
            <person name="Martin F."/>
            <person name="Nordberg H.P."/>
            <person name="Cantor M.N."/>
            <person name="Hua S.X."/>
        </authorList>
    </citation>
    <scope>NUCLEOTIDE SEQUENCE [LARGE SCALE GENOMIC DNA]</scope>
    <source>
        <strain evidence="2 3">Ve08.2h10</strain>
    </source>
</reference>
<feature type="compositionally biased region" description="Basic and acidic residues" evidence="1">
    <location>
        <begin position="118"/>
        <end position="127"/>
    </location>
</feature>
<dbReference type="AlphaFoldDB" id="A0A0D0DVP3"/>
<sequence length="127" mass="14175">MHTGTALYTPRELQTSKPTSHTAESYFKDADETPPQDSSTYRVDSASEAAQRPYEPPSGQWSEAGMKTEEYRNVSEDEPYDVLNPPEERLRYGGMKRYGEDKAPETSGRGEGAQGTERLGRKPEGRA</sequence>